<dbReference type="InterPro" id="IPR036249">
    <property type="entry name" value="Thioredoxin-like_sf"/>
</dbReference>
<evidence type="ECO:0000313" key="6">
    <source>
        <dbReference type="EMBL" id="OBY64436.1"/>
    </source>
</evidence>
<keyword evidence="3" id="KW-1015">Disulfide bond</keyword>
<accession>A0A1B8TXJ0</accession>
<dbReference type="InterPro" id="IPR013740">
    <property type="entry name" value="Redoxin"/>
</dbReference>
<dbReference type="CDD" id="cd02966">
    <property type="entry name" value="TlpA_like_family"/>
    <property type="match status" value="1"/>
</dbReference>
<evidence type="ECO:0000313" key="7">
    <source>
        <dbReference type="Proteomes" id="UP000092584"/>
    </source>
</evidence>
<dbReference type="SUPFAM" id="SSF52833">
    <property type="entry name" value="Thioredoxin-like"/>
    <property type="match status" value="1"/>
</dbReference>
<keyword evidence="7" id="KW-1185">Reference proteome</keyword>
<comment type="subcellular location">
    <subcellularLocation>
        <location evidence="1">Cell envelope</location>
    </subcellularLocation>
</comment>
<dbReference type="STRING" id="1774273.LPB03_03880"/>
<sequence>MKKLSSLLFGLLMMVACSQEKPKDYVTLSGNLENNKDSTLTIVSREGILKTIKFNENGSFKDTLKLKTDQGEIYTIQTSDTKRAPIYLKNGYDIVLNGDSEKFMTSFKFSGEGSSNSNFVLAQIEKSQEMGNPQLILNLEEDAFRKKVDQLKFEYDSILESHKNLDSVLYASVKQQNEQLVTYFDNAYAQNQIMGVGKPSPKFEDYINIKGGKNSLDDYKGKYVYIDVWATWCGPCIQQIPYLQTLEKEYHNKNIEFISVSTDESQRSGGSWEAAEKKWRDFVKARNMSGVQLWSGQDYSFQQAYQINGIPRFILIDPNGNIVDANAPRPSDPALKSMFNSLGI</sequence>
<dbReference type="Proteomes" id="UP000092584">
    <property type="component" value="Unassembled WGS sequence"/>
</dbReference>
<comment type="caution">
    <text evidence="6">The sequence shown here is derived from an EMBL/GenBank/DDBJ whole genome shotgun (WGS) entry which is preliminary data.</text>
</comment>
<reference evidence="7" key="1">
    <citation type="submission" date="2016-02" db="EMBL/GenBank/DDBJ databases">
        <authorList>
            <person name="Shin S.-K."/>
            <person name="Yi H."/>
            <person name="Kim E."/>
        </authorList>
    </citation>
    <scope>NUCLEOTIDE SEQUENCE [LARGE SCALE GENOMIC DNA]</scope>
    <source>
        <strain evidence="7">LPB0003</strain>
    </source>
</reference>
<dbReference type="GO" id="GO:0016491">
    <property type="term" value="F:oxidoreductase activity"/>
    <property type="evidence" value="ECO:0007669"/>
    <property type="project" value="InterPro"/>
</dbReference>
<feature type="domain" description="Thioredoxin" evidence="5">
    <location>
        <begin position="194"/>
        <end position="344"/>
    </location>
</feature>
<dbReference type="GO" id="GO:0017004">
    <property type="term" value="P:cytochrome complex assembly"/>
    <property type="evidence" value="ECO:0007669"/>
    <property type="project" value="UniProtKB-KW"/>
</dbReference>
<dbReference type="AlphaFoldDB" id="A0A1B8TXJ0"/>
<dbReference type="GO" id="GO:0030313">
    <property type="term" value="C:cell envelope"/>
    <property type="evidence" value="ECO:0007669"/>
    <property type="project" value="UniProtKB-SubCell"/>
</dbReference>
<keyword evidence="2" id="KW-0201">Cytochrome c-type biogenesis</keyword>
<dbReference type="RefSeq" id="WP_065319184.1">
    <property type="nucleotide sequence ID" value="NZ_CP017477.1"/>
</dbReference>
<dbReference type="Gene3D" id="3.40.30.10">
    <property type="entry name" value="Glutaredoxin"/>
    <property type="match status" value="1"/>
</dbReference>
<dbReference type="KEGG" id="pob:LPB03_03880"/>
<gene>
    <name evidence="6" type="ORF">LPB3_08615</name>
</gene>
<dbReference type="OrthoDB" id="743079at2"/>
<evidence type="ECO:0000256" key="3">
    <source>
        <dbReference type="ARBA" id="ARBA00023157"/>
    </source>
</evidence>
<keyword evidence="4" id="KW-0676">Redox-active center</keyword>
<dbReference type="InterPro" id="IPR050553">
    <property type="entry name" value="Thioredoxin_ResA/DsbE_sf"/>
</dbReference>
<dbReference type="EMBL" id="LSFM01000022">
    <property type="protein sequence ID" value="OBY64436.1"/>
    <property type="molecule type" value="Genomic_DNA"/>
</dbReference>
<dbReference type="InterPro" id="IPR013766">
    <property type="entry name" value="Thioredoxin_domain"/>
</dbReference>
<proteinExistence type="predicted"/>
<protein>
    <submittedName>
        <fullName evidence="6">Redoxin</fullName>
    </submittedName>
</protein>
<evidence type="ECO:0000259" key="5">
    <source>
        <dbReference type="PROSITE" id="PS51352"/>
    </source>
</evidence>
<evidence type="ECO:0000256" key="4">
    <source>
        <dbReference type="ARBA" id="ARBA00023284"/>
    </source>
</evidence>
<evidence type="ECO:0000256" key="2">
    <source>
        <dbReference type="ARBA" id="ARBA00022748"/>
    </source>
</evidence>
<organism evidence="6 7">
    <name type="scientific">Polaribacter vadi</name>
    <dbReference type="NCBI Taxonomy" id="1774273"/>
    <lineage>
        <taxon>Bacteria</taxon>
        <taxon>Pseudomonadati</taxon>
        <taxon>Bacteroidota</taxon>
        <taxon>Flavobacteriia</taxon>
        <taxon>Flavobacteriales</taxon>
        <taxon>Flavobacteriaceae</taxon>
    </lineage>
</organism>
<evidence type="ECO:0000256" key="1">
    <source>
        <dbReference type="ARBA" id="ARBA00004196"/>
    </source>
</evidence>
<dbReference type="PANTHER" id="PTHR42852">
    <property type="entry name" value="THIOL:DISULFIDE INTERCHANGE PROTEIN DSBE"/>
    <property type="match status" value="1"/>
</dbReference>
<dbReference type="PROSITE" id="PS51257">
    <property type="entry name" value="PROKAR_LIPOPROTEIN"/>
    <property type="match status" value="1"/>
</dbReference>
<dbReference type="Pfam" id="PF08534">
    <property type="entry name" value="Redoxin"/>
    <property type="match status" value="1"/>
</dbReference>
<dbReference type="PROSITE" id="PS51352">
    <property type="entry name" value="THIOREDOXIN_2"/>
    <property type="match status" value="1"/>
</dbReference>
<name>A0A1B8TXJ0_9FLAO</name>
<dbReference type="PANTHER" id="PTHR42852:SF6">
    <property type="entry name" value="THIOL:DISULFIDE INTERCHANGE PROTEIN DSBE"/>
    <property type="match status" value="1"/>
</dbReference>